<dbReference type="SUPFAM" id="SSF51391">
    <property type="entry name" value="Thiamin phosphate synthase"/>
    <property type="match status" value="1"/>
</dbReference>
<dbReference type="EMBL" id="JAVDPY010000005">
    <property type="protein sequence ID" value="MDR6334768.1"/>
    <property type="molecule type" value="Genomic_DNA"/>
</dbReference>
<dbReference type="GeneID" id="95763672"/>
<proteinExistence type="predicted"/>
<protein>
    <submittedName>
        <fullName evidence="3">Thiamine-phosphate pyrophosphorylase</fullName>
        <ecNumber evidence="3">2.5.1.3</ecNumber>
    </submittedName>
</protein>
<dbReference type="RefSeq" id="WP_281808089.1">
    <property type="nucleotide sequence ID" value="NZ_BSDO01000004.1"/>
</dbReference>
<reference evidence="3 5" key="2">
    <citation type="submission" date="2023-07" db="EMBL/GenBank/DDBJ databases">
        <title>Genomic Encyclopedia of Type Strains, Phase IV (KMG-IV): sequencing the most valuable type-strain genomes for metagenomic binning, comparative biology and taxonomic classification.</title>
        <authorList>
            <person name="Goeker M."/>
        </authorList>
    </citation>
    <scope>NUCLEOTIDE SEQUENCE [LARGE SCALE GENOMIC DNA]</scope>
    <source>
        <strain evidence="3 5">DSM 338</strain>
    </source>
</reference>
<evidence type="ECO:0000313" key="4">
    <source>
        <dbReference type="Proteomes" id="UP001144397"/>
    </source>
</evidence>
<dbReference type="Proteomes" id="UP001245370">
    <property type="component" value="Unassembled WGS sequence"/>
</dbReference>
<keyword evidence="3" id="KW-0808">Transferase</keyword>
<dbReference type="GO" id="GO:0004789">
    <property type="term" value="F:thiamine-phosphate diphosphorylase activity"/>
    <property type="evidence" value="ECO:0007669"/>
    <property type="project" value="UniProtKB-EC"/>
</dbReference>
<evidence type="ECO:0000313" key="5">
    <source>
        <dbReference type="Proteomes" id="UP001245370"/>
    </source>
</evidence>
<comment type="caution">
    <text evidence="2">The sequence shown here is derived from an EMBL/GenBank/DDBJ whole genome shotgun (WGS) entry which is preliminary data.</text>
</comment>
<gene>
    <name evidence="3" type="ORF">GGQ86_003250</name>
    <name evidence="2" type="ORF">XFLAVUS301_28840</name>
</gene>
<dbReference type="AlphaFoldDB" id="A0A9W6CP62"/>
<dbReference type="InterPro" id="IPR013785">
    <property type="entry name" value="Aldolase_TIM"/>
</dbReference>
<dbReference type="EC" id="2.5.1.3" evidence="3"/>
<dbReference type="Gene3D" id="3.20.20.70">
    <property type="entry name" value="Aldolase class I"/>
    <property type="match status" value="1"/>
</dbReference>
<dbReference type="Pfam" id="PF02581">
    <property type="entry name" value="TMP-TENI"/>
    <property type="match status" value="1"/>
</dbReference>
<evidence type="ECO:0000313" key="2">
    <source>
        <dbReference type="EMBL" id="GLI23210.1"/>
    </source>
</evidence>
<accession>A0A9W6CP62</accession>
<sequence length="210" mass="21074">MANPPPATCARLMLVFTVTPALDPRTVEAAVRAGDVACVVLRAPVGEKLDAARLAEIAAVAQRHDAAVLLEGSEGLVAAAGLDGVHVAAGPGLDSVLRLLKPAAIVGAGGLVTRHEAMVAGESGADYVAFGALAPEAGDFFRVRDLVEWWAELFEVPCVGVASTLDEVTALAGAGADFVALSDALLASSEGAAKVVAAAQARLATGDDAQ</sequence>
<evidence type="ECO:0000259" key="1">
    <source>
        <dbReference type="Pfam" id="PF02581"/>
    </source>
</evidence>
<dbReference type="InterPro" id="IPR036206">
    <property type="entry name" value="ThiamineP_synth_sf"/>
</dbReference>
<reference evidence="2" key="1">
    <citation type="submission" date="2022-12" db="EMBL/GenBank/DDBJ databases">
        <title>Reference genome sequencing for broad-spectrum identification of bacterial and archaeal isolates by mass spectrometry.</title>
        <authorList>
            <person name="Sekiguchi Y."/>
            <person name="Tourlousse D.M."/>
        </authorList>
    </citation>
    <scope>NUCLEOTIDE SEQUENCE</scope>
    <source>
        <strain evidence="2">301</strain>
    </source>
</reference>
<evidence type="ECO:0000313" key="3">
    <source>
        <dbReference type="EMBL" id="MDR6334768.1"/>
    </source>
</evidence>
<organism evidence="2 4">
    <name type="scientific">Xanthobacter flavus</name>
    <dbReference type="NCBI Taxonomy" id="281"/>
    <lineage>
        <taxon>Bacteria</taxon>
        <taxon>Pseudomonadati</taxon>
        <taxon>Pseudomonadota</taxon>
        <taxon>Alphaproteobacteria</taxon>
        <taxon>Hyphomicrobiales</taxon>
        <taxon>Xanthobacteraceae</taxon>
        <taxon>Xanthobacter</taxon>
    </lineage>
</organism>
<feature type="domain" description="Thiamine phosphate synthase/TenI" evidence="1">
    <location>
        <begin position="24"/>
        <end position="184"/>
    </location>
</feature>
<dbReference type="EMBL" id="BSDO01000004">
    <property type="protein sequence ID" value="GLI23210.1"/>
    <property type="molecule type" value="Genomic_DNA"/>
</dbReference>
<dbReference type="GO" id="GO:0009228">
    <property type="term" value="P:thiamine biosynthetic process"/>
    <property type="evidence" value="ECO:0007669"/>
    <property type="project" value="UniProtKB-KW"/>
</dbReference>
<dbReference type="CDD" id="cd00564">
    <property type="entry name" value="TMP_TenI"/>
    <property type="match status" value="1"/>
</dbReference>
<name>A0A9W6CP62_XANFL</name>
<dbReference type="Proteomes" id="UP001144397">
    <property type="component" value="Unassembled WGS sequence"/>
</dbReference>
<keyword evidence="5" id="KW-1185">Reference proteome</keyword>
<dbReference type="InterPro" id="IPR022998">
    <property type="entry name" value="ThiamineP_synth_TenI"/>
</dbReference>